<dbReference type="EMBL" id="FNKD01000002">
    <property type="protein sequence ID" value="SDQ47005.1"/>
    <property type="molecule type" value="Genomic_DNA"/>
</dbReference>
<dbReference type="GO" id="GO:0003676">
    <property type="term" value="F:nucleic acid binding"/>
    <property type="evidence" value="ECO:0007669"/>
    <property type="project" value="InterPro"/>
</dbReference>
<dbReference type="InterPro" id="IPR051673">
    <property type="entry name" value="SSDNA_exonuclease_RecJ"/>
</dbReference>
<dbReference type="InterPro" id="IPR018779">
    <property type="entry name" value="RecJ_C"/>
</dbReference>
<dbReference type="PANTHER" id="PTHR30255">
    <property type="entry name" value="SINGLE-STRANDED-DNA-SPECIFIC EXONUCLEASE RECJ"/>
    <property type="match status" value="1"/>
</dbReference>
<proteinExistence type="inferred from homology"/>
<evidence type="ECO:0000256" key="4">
    <source>
        <dbReference type="ARBA" id="ARBA00022801"/>
    </source>
</evidence>
<dbReference type="Gene3D" id="3.10.310.30">
    <property type="match status" value="1"/>
</dbReference>
<protein>
    <recommendedName>
        <fullName evidence="2">Single-stranded-DNA-specific exonuclease RecJ</fullName>
    </recommendedName>
</protein>
<keyword evidence="11" id="KW-1185">Reference proteome</keyword>
<name>A0A1H1B4Z4_9BACI</name>
<organism evidence="10 11">
    <name type="scientific">Virgibacillus salinus</name>
    <dbReference type="NCBI Taxonomy" id="553311"/>
    <lineage>
        <taxon>Bacteria</taxon>
        <taxon>Bacillati</taxon>
        <taxon>Bacillota</taxon>
        <taxon>Bacilli</taxon>
        <taxon>Bacillales</taxon>
        <taxon>Bacillaceae</taxon>
        <taxon>Virgibacillus</taxon>
    </lineage>
</organism>
<keyword evidence="3" id="KW-0540">Nuclease</keyword>
<dbReference type="AlphaFoldDB" id="A0A1H1B4Z4"/>
<dbReference type="InterPro" id="IPR004610">
    <property type="entry name" value="RecJ"/>
</dbReference>
<feature type="domain" description="RecJ OB" evidence="9">
    <location>
        <begin position="452"/>
        <end position="553"/>
    </location>
</feature>
<evidence type="ECO:0000256" key="1">
    <source>
        <dbReference type="ARBA" id="ARBA00005915"/>
    </source>
</evidence>
<dbReference type="GO" id="GO:0008409">
    <property type="term" value="F:5'-3' exonuclease activity"/>
    <property type="evidence" value="ECO:0007669"/>
    <property type="project" value="InterPro"/>
</dbReference>
<dbReference type="Pfam" id="PF17768">
    <property type="entry name" value="RecJ_OB"/>
    <property type="match status" value="1"/>
</dbReference>
<evidence type="ECO:0000259" key="7">
    <source>
        <dbReference type="Pfam" id="PF02272"/>
    </source>
</evidence>
<accession>A0A1H1B4Z4</accession>
<evidence type="ECO:0000256" key="2">
    <source>
        <dbReference type="ARBA" id="ARBA00019841"/>
    </source>
</evidence>
<dbReference type="PANTHER" id="PTHR30255:SF2">
    <property type="entry name" value="SINGLE-STRANDED-DNA-SPECIFIC EXONUCLEASE RECJ"/>
    <property type="match status" value="1"/>
</dbReference>
<evidence type="ECO:0000313" key="10">
    <source>
        <dbReference type="EMBL" id="SDQ47005.1"/>
    </source>
</evidence>
<feature type="domain" description="DHHA1" evidence="7">
    <location>
        <begin position="339"/>
        <end position="434"/>
    </location>
</feature>
<evidence type="ECO:0000259" key="8">
    <source>
        <dbReference type="Pfam" id="PF10141"/>
    </source>
</evidence>
<dbReference type="RefSeq" id="WP_092492458.1">
    <property type="nucleotide sequence ID" value="NZ_FNKD01000002.1"/>
</dbReference>
<dbReference type="NCBIfam" id="TIGR00644">
    <property type="entry name" value="recJ"/>
    <property type="match status" value="1"/>
</dbReference>
<comment type="similarity">
    <text evidence="1">Belongs to the RecJ family.</text>
</comment>
<keyword evidence="4" id="KW-0378">Hydrolase</keyword>
<dbReference type="InterPro" id="IPR001667">
    <property type="entry name" value="DDH_dom"/>
</dbReference>
<evidence type="ECO:0000256" key="3">
    <source>
        <dbReference type="ARBA" id="ARBA00022722"/>
    </source>
</evidence>
<dbReference type="STRING" id="553311.SAMN05216231_1604"/>
<evidence type="ECO:0000256" key="5">
    <source>
        <dbReference type="ARBA" id="ARBA00022839"/>
    </source>
</evidence>
<feature type="domain" description="Single-stranded-DNA-specific exonuclease RecJ C-terminal" evidence="8">
    <location>
        <begin position="560"/>
        <end position="758"/>
    </location>
</feature>
<dbReference type="Proteomes" id="UP000199444">
    <property type="component" value="Unassembled WGS sequence"/>
</dbReference>
<dbReference type="InterPro" id="IPR038763">
    <property type="entry name" value="DHH_sf"/>
</dbReference>
<feature type="domain" description="DDH" evidence="6">
    <location>
        <begin position="80"/>
        <end position="223"/>
    </location>
</feature>
<dbReference type="SUPFAM" id="SSF64182">
    <property type="entry name" value="DHH phosphoesterases"/>
    <property type="match status" value="1"/>
</dbReference>
<dbReference type="GO" id="GO:0006310">
    <property type="term" value="P:DNA recombination"/>
    <property type="evidence" value="ECO:0007669"/>
    <property type="project" value="InterPro"/>
</dbReference>
<evidence type="ECO:0000259" key="6">
    <source>
        <dbReference type="Pfam" id="PF01368"/>
    </source>
</evidence>
<dbReference type="Pfam" id="PF02272">
    <property type="entry name" value="DHHA1"/>
    <property type="match status" value="1"/>
</dbReference>
<dbReference type="GO" id="GO:0006281">
    <property type="term" value="P:DNA repair"/>
    <property type="evidence" value="ECO:0007669"/>
    <property type="project" value="InterPro"/>
</dbReference>
<dbReference type="Pfam" id="PF01368">
    <property type="entry name" value="DHH"/>
    <property type="match status" value="1"/>
</dbReference>
<sequence>MLQSKTNWKFSSAQTESLDWDLNGISPLIKELLIQRGITSAESAKEFLSPDLENLYNPQGFSDISKATERVHKAIANKEKILVFGDYDADGVSSTTVLLKTLQELGADCDYYIPNRFTEGYGPNEEAFKTASDNGFSLIITVDTGIASIHEATVAKQLGIDLVITDHHEPQEQLPEAFAIIHPKCSPDYTFKELAGVGVAFKFAESLLGYFPKHLLDLVAIGTIADLVPLKSENRILAFYGLKTLSATNRPGLIALKKVCNINGDVSEEDVGFLIGPRLNAVGRLQDANLAVQLLMSDDQEEAEHIAEMVQSINQERQKIVSDIVKEADQMVGSLEEQGVIVVAKEGWNQGVLGIVASNLVRKYDRPAIVLTILPEKEQVKGSARSIPAFDLFSNCMKIRDTFTHFGGHSQAAGMTLPLENLQLLQTELNKIINQQLTKEDFSQEIEVSKTIAIPEINEELVNEISQLAPFGMANPKPIFHLNDIPSDIRQIGNMKKHLKMQFKHENQLLDGIGFSLGGLYDHISPQTPLSVVGELGINEWNGNKKVQIVIRDMKIEERQVFDHRGKKRFDITPYVNNNTSHLAVHNTLLNESRIVPDEITCIRYDADISLLDEVNTLYLFEMPTNLNTLQDLVCKTNPSNIHVCFQLEDSVFMKAFPSREDFKWLYAFVAKRKQVNLQKELPMIMDAKAWTKDRILFMSNVFFELEFVKIENGIIQLNADPMKKDLSDSPSYQERLDQAEVEKILYYSTYEDLRMWFSDCIKDGEMPKEEVTHGL</sequence>
<dbReference type="Pfam" id="PF10141">
    <property type="entry name" value="ssDNA-exonuc_C"/>
    <property type="match status" value="1"/>
</dbReference>
<evidence type="ECO:0000259" key="9">
    <source>
        <dbReference type="Pfam" id="PF17768"/>
    </source>
</evidence>
<keyword evidence="5 10" id="KW-0269">Exonuclease</keyword>
<dbReference type="InterPro" id="IPR041122">
    <property type="entry name" value="RecJ_OB"/>
</dbReference>
<gene>
    <name evidence="10" type="ORF">SAMN05216231_1604</name>
</gene>
<dbReference type="InterPro" id="IPR003156">
    <property type="entry name" value="DHHA1_dom"/>
</dbReference>
<evidence type="ECO:0000313" key="11">
    <source>
        <dbReference type="Proteomes" id="UP000199444"/>
    </source>
</evidence>
<dbReference type="Gene3D" id="3.90.1640.30">
    <property type="match status" value="1"/>
</dbReference>
<reference evidence="10 11" key="1">
    <citation type="submission" date="2016-10" db="EMBL/GenBank/DDBJ databases">
        <authorList>
            <person name="de Groot N.N."/>
        </authorList>
    </citation>
    <scope>NUCLEOTIDE SEQUENCE [LARGE SCALE GENOMIC DNA]</scope>
    <source>
        <strain evidence="10 11">CGMCC 1.10449</strain>
    </source>
</reference>